<keyword evidence="4" id="KW-1185">Reference proteome</keyword>
<organism evidence="3 4">
    <name type="scientific">Lactuca saligna</name>
    <name type="common">Willowleaf lettuce</name>
    <dbReference type="NCBI Taxonomy" id="75948"/>
    <lineage>
        <taxon>Eukaryota</taxon>
        <taxon>Viridiplantae</taxon>
        <taxon>Streptophyta</taxon>
        <taxon>Embryophyta</taxon>
        <taxon>Tracheophyta</taxon>
        <taxon>Spermatophyta</taxon>
        <taxon>Magnoliopsida</taxon>
        <taxon>eudicotyledons</taxon>
        <taxon>Gunneridae</taxon>
        <taxon>Pentapetalae</taxon>
        <taxon>asterids</taxon>
        <taxon>campanulids</taxon>
        <taxon>Asterales</taxon>
        <taxon>Asteraceae</taxon>
        <taxon>Cichorioideae</taxon>
        <taxon>Cichorieae</taxon>
        <taxon>Lactucinae</taxon>
        <taxon>Lactuca</taxon>
    </lineage>
</organism>
<dbReference type="EMBL" id="OX465079">
    <property type="protein sequence ID" value="CAI9277406.1"/>
    <property type="molecule type" value="Genomic_DNA"/>
</dbReference>
<dbReference type="Pfam" id="PF03078">
    <property type="entry name" value="ATHILA"/>
    <property type="match status" value="1"/>
</dbReference>
<evidence type="ECO:0000313" key="3">
    <source>
        <dbReference type="EMBL" id="CAI9277406.1"/>
    </source>
</evidence>
<protein>
    <recommendedName>
        <fullName evidence="2">Arabidopsis retrotransposon Orf1 C-terminal domain-containing protein</fullName>
    </recommendedName>
</protein>
<dbReference type="AlphaFoldDB" id="A0AA36DZM9"/>
<dbReference type="Proteomes" id="UP001177003">
    <property type="component" value="Chromosome 3"/>
</dbReference>
<dbReference type="InterPro" id="IPR004312">
    <property type="entry name" value="ATHILA_Orf1_C"/>
</dbReference>
<name>A0AA36DZM9_LACSI</name>
<evidence type="ECO:0000256" key="1">
    <source>
        <dbReference type="SAM" id="MobiDB-lite"/>
    </source>
</evidence>
<evidence type="ECO:0000259" key="2">
    <source>
        <dbReference type="Pfam" id="PF03078"/>
    </source>
</evidence>
<feature type="domain" description="Arabidopsis retrotransposon Orf1 C-terminal" evidence="2">
    <location>
        <begin position="45"/>
        <end position="177"/>
    </location>
</feature>
<sequence>MSKHAKASVKPSSSKGGPKGKSKGPPFRLLDHENPMIYEFLTSNKEKIESTKFLNRESFEALGVLKLVEALFDNIRWGQFLHNRATTYIEPTLEFLSTFKPYDKSRVVTFKMLGGNRTFPYRVVNALMGTPVDHTYSHQDPWSEAFNEYHFWQKITHEPWYSSSSSKASSIIHPCLRLAY</sequence>
<feature type="region of interest" description="Disordered" evidence="1">
    <location>
        <begin position="1"/>
        <end position="29"/>
    </location>
</feature>
<evidence type="ECO:0000313" key="4">
    <source>
        <dbReference type="Proteomes" id="UP001177003"/>
    </source>
</evidence>
<accession>A0AA36DZM9</accession>
<proteinExistence type="predicted"/>
<gene>
    <name evidence="3" type="ORF">LSALG_LOCUS17336</name>
</gene>
<reference evidence="3" key="1">
    <citation type="submission" date="2023-04" db="EMBL/GenBank/DDBJ databases">
        <authorList>
            <person name="Vijverberg K."/>
            <person name="Xiong W."/>
            <person name="Schranz E."/>
        </authorList>
    </citation>
    <scope>NUCLEOTIDE SEQUENCE</scope>
</reference>